<feature type="region of interest" description="Disordered" evidence="1">
    <location>
        <begin position="1"/>
        <end position="29"/>
    </location>
</feature>
<dbReference type="OrthoDB" id="7057060at2"/>
<dbReference type="EMBL" id="FZOH01000006">
    <property type="protein sequence ID" value="SNS65686.1"/>
    <property type="molecule type" value="Genomic_DNA"/>
</dbReference>
<evidence type="ECO:0008006" key="4">
    <source>
        <dbReference type="Google" id="ProtNLM"/>
    </source>
</evidence>
<feature type="compositionally biased region" description="Gly residues" evidence="1">
    <location>
        <begin position="1"/>
        <end position="10"/>
    </location>
</feature>
<evidence type="ECO:0000313" key="3">
    <source>
        <dbReference type="Proteomes" id="UP000198386"/>
    </source>
</evidence>
<dbReference type="AlphaFoldDB" id="A0A239G8K9"/>
<sequence length="186" mass="20522">MDARQGGGEPQGHRAVIRPVNGPGQDAVSVGLLGETSREDAHRSYRRDHPRPTTLLLMRFDDTPTMGAIDAGVRAAATRHGRDVVRADDRDYTGELWANVALCMHHSDLVIAVLDQIEQSDCDANVMVELGFALAAGLRCLILVERRMHGVPAVLRHRLTYPFDALELPGSIDRQVDNWLERNRGG</sequence>
<gene>
    <name evidence="2" type="ORF">SAMN04488107_3345</name>
</gene>
<name>A0A239G8K9_9ACTN</name>
<keyword evidence="3" id="KW-1185">Reference proteome</keyword>
<protein>
    <recommendedName>
        <fullName evidence="4">Nucleoside 2-deoxyribosyltransferase</fullName>
    </recommendedName>
</protein>
<evidence type="ECO:0000256" key="1">
    <source>
        <dbReference type="SAM" id="MobiDB-lite"/>
    </source>
</evidence>
<dbReference type="Proteomes" id="UP000198386">
    <property type="component" value="Unassembled WGS sequence"/>
</dbReference>
<evidence type="ECO:0000313" key="2">
    <source>
        <dbReference type="EMBL" id="SNS65686.1"/>
    </source>
</evidence>
<accession>A0A239G8K9</accession>
<organism evidence="2 3">
    <name type="scientific">Geodermatophilus saharensis</name>
    <dbReference type="NCBI Taxonomy" id="1137994"/>
    <lineage>
        <taxon>Bacteria</taxon>
        <taxon>Bacillati</taxon>
        <taxon>Actinomycetota</taxon>
        <taxon>Actinomycetes</taxon>
        <taxon>Geodermatophilales</taxon>
        <taxon>Geodermatophilaceae</taxon>
        <taxon>Geodermatophilus</taxon>
    </lineage>
</organism>
<dbReference type="Gene3D" id="3.40.50.450">
    <property type="match status" value="1"/>
</dbReference>
<reference evidence="3" key="1">
    <citation type="submission" date="2017-06" db="EMBL/GenBank/DDBJ databases">
        <authorList>
            <person name="Varghese N."/>
            <person name="Submissions S."/>
        </authorList>
    </citation>
    <scope>NUCLEOTIDE SEQUENCE [LARGE SCALE GENOMIC DNA]</scope>
    <source>
        <strain evidence="3">DSM 45423</strain>
    </source>
</reference>
<proteinExistence type="predicted"/>
<dbReference type="SUPFAM" id="SSF52309">
    <property type="entry name" value="N-(deoxy)ribosyltransferase-like"/>
    <property type="match status" value="1"/>
</dbReference>